<keyword evidence="2" id="KW-1185">Reference proteome</keyword>
<evidence type="ECO:0000313" key="1">
    <source>
        <dbReference type="EMBL" id="KAJ4443317.1"/>
    </source>
</evidence>
<evidence type="ECO:0000313" key="2">
    <source>
        <dbReference type="Proteomes" id="UP001148838"/>
    </source>
</evidence>
<protein>
    <submittedName>
        <fullName evidence="1">Uncharacterized protein</fullName>
    </submittedName>
</protein>
<comment type="caution">
    <text evidence="1">The sequence shown here is derived from an EMBL/GenBank/DDBJ whole genome shotgun (WGS) entry which is preliminary data.</text>
</comment>
<name>A0ABQ8TBQ1_PERAM</name>
<accession>A0ABQ8TBQ1</accession>
<dbReference type="PANTHER" id="PTHR47326">
    <property type="entry name" value="TRANSPOSABLE ELEMENT TC3 TRANSPOSASE-LIKE PROTEIN"/>
    <property type="match status" value="1"/>
</dbReference>
<dbReference type="Gene3D" id="3.30.420.10">
    <property type="entry name" value="Ribonuclease H-like superfamily/Ribonuclease H"/>
    <property type="match status" value="1"/>
</dbReference>
<gene>
    <name evidence="1" type="ORF">ANN_04985</name>
</gene>
<proteinExistence type="predicted"/>
<dbReference type="Proteomes" id="UP001148838">
    <property type="component" value="Unassembled WGS sequence"/>
</dbReference>
<dbReference type="PANTHER" id="PTHR47326:SF1">
    <property type="entry name" value="HTH PSQ-TYPE DOMAIN-CONTAINING PROTEIN"/>
    <property type="match status" value="1"/>
</dbReference>
<dbReference type="EMBL" id="JAJSOF020000013">
    <property type="protein sequence ID" value="KAJ4443317.1"/>
    <property type="molecule type" value="Genomic_DNA"/>
</dbReference>
<dbReference type="InterPro" id="IPR036397">
    <property type="entry name" value="RNaseH_sf"/>
</dbReference>
<organism evidence="1 2">
    <name type="scientific">Periplaneta americana</name>
    <name type="common">American cockroach</name>
    <name type="synonym">Blatta americana</name>
    <dbReference type="NCBI Taxonomy" id="6978"/>
    <lineage>
        <taxon>Eukaryota</taxon>
        <taxon>Metazoa</taxon>
        <taxon>Ecdysozoa</taxon>
        <taxon>Arthropoda</taxon>
        <taxon>Hexapoda</taxon>
        <taxon>Insecta</taxon>
        <taxon>Pterygota</taxon>
        <taxon>Neoptera</taxon>
        <taxon>Polyneoptera</taxon>
        <taxon>Dictyoptera</taxon>
        <taxon>Blattodea</taxon>
        <taxon>Blattoidea</taxon>
        <taxon>Blattidae</taxon>
        <taxon>Blattinae</taxon>
        <taxon>Periplaneta</taxon>
    </lineage>
</organism>
<sequence>MVQLVKLEWLRIRRNAKEAAKEEFIEEMNSGDFNVDTDEVLKTNENHYTVDREEVRKLGRIKKKSVALRHDIYRPKLAWFNVADRFCFGTVTGSRKSFSIMVKPQKCCSKLDEQLPGHWIGRRGPVEWPARSPDLTTHDFFFWDYIKSLADEEKIENVEHLKNRIIEACAKITPEMLQNVLSTFSIFSSYIAIVAAGGYAVSQSLVHDGAEFLTIHALYPFQRVLTTTALQHAGFETELSSFYQCRTV</sequence>
<reference evidence="1 2" key="1">
    <citation type="journal article" date="2022" name="Allergy">
        <title>Genome assembly and annotation of Periplaneta americana reveal a comprehensive cockroach allergen profile.</title>
        <authorList>
            <person name="Wang L."/>
            <person name="Xiong Q."/>
            <person name="Saelim N."/>
            <person name="Wang L."/>
            <person name="Nong W."/>
            <person name="Wan A.T."/>
            <person name="Shi M."/>
            <person name="Liu X."/>
            <person name="Cao Q."/>
            <person name="Hui J.H.L."/>
            <person name="Sookrung N."/>
            <person name="Leung T.F."/>
            <person name="Tungtrongchitr A."/>
            <person name="Tsui S.K.W."/>
        </authorList>
    </citation>
    <scope>NUCLEOTIDE SEQUENCE [LARGE SCALE GENOMIC DNA]</scope>
    <source>
        <strain evidence="1">PWHHKU_190912</strain>
    </source>
</reference>